<name>A0A450YDE4_9GAMM</name>
<dbReference type="EMBL" id="CAADFR010000003">
    <property type="protein sequence ID" value="VFK36621.1"/>
    <property type="molecule type" value="Genomic_DNA"/>
</dbReference>
<reference evidence="4" key="1">
    <citation type="submission" date="2019-02" db="EMBL/GenBank/DDBJ databases">
        <authorList>
            <person name="Gruber-Vodicka R. H."/>
            <person name="Seah K. B. B."/>
        </authorList>
    </citation>
    <scope>NUCLEOTIDE SEQUENCE</scope>
    <source>
        <strain evidence="4">BECK_S1320</strain>
        <strain evidence="3">BECK_S1321</strain>
    </source>
</reference>
<keyword evidence="2" id="KW-0808">Transferase</keyword>
<dbReference type="InterPro" id="IPR045857">
    <property type="entry name" value="O16G_dom_2"/>
</dbReference>
<evidence type="ECO:0000256" key="1">
    <source>
        <dbReference type="ARBA" id="ARBA00022676"/>
    </source>
</evidence>
<sequence>MNTEAKNNNKLPQGVMFNAYPDSIGRNLSDIVRMLKRPEFKDVFSLFYILPTFFNSDLDRGFSVIDYDLNHALVSQKDLEDLEKLNIMFKFDLVLNHLSVGSPQFQDMLKHGDESIYKDFFIDWNEFWHSYGKMGPDGYVIPHDEYLQNLFMRKPGLPILKVRFPDGTDRPYWNTFYQEVSYDEISPDDLFRTPWGKGLTQNAAEEIAEIVNEALREKSHLAELDLGEFNHHKDNLISFMEQNRNYLGQMDLNARSEDVWNFYDETLQKLRDHGGRMIRLDAFAYLHKEPGMSNFFNKPGTWEYLNRLKKIAAKYDLLLLPEIHAEYGNGLHEEVAGEGFPIYDFFFPGLVIDALDRGTNRHLLRWIKEILARNLKTVNMLGCHDGIPILDLKSGKDIHGNPRTGLMSDEEIEAAMERIMDRGGRVKSLYGPDGKKISYYQINATFFSALGEDERKLRLARAIQMFMPGIPQVWYLDLFAGTNDYAAADKSGAAGHKEINRTMLSNGDIELGLKRIVVRDQLQIMRVRNTSPAFNGDLEIRATDEHLLHLTWKNQGHTATLKANLRDYTISIALTDDSGNQQSMSCR</sequence>
<evidence type="ECO:0000256" key="2">
    <source>
        <dbReference type="ARBA" id="ARBA00022679"/>
    </source>
</evidence>
<organism evidence="4">
    <name type="scientific">Candidatus Kentrum sp. SD</name>
    <dbReference type="NCBI Taxonomy" id="2126332"/>
    <lineage>
        <taxon>Bacteria</taxon>
        <taxon>Pseudomonadati</taxon>
        <taxon>Pseudomonadota</taxon>
        <taxon>Gammaproteobacteria</taxon>
        <taxon>Candidatus Kentrum</taxon>
    </lineage>
</organism>
<dbReference type="GO" id="GO:0016757">
    <property type="term" value="F:glycosyltransferase activity"/>
    <property type="evidence" value="ECO:0007669"/>
    <property type="project" value="UniProtKB-KW"/>
</dbReference>
<keyword evidence="1" id="KW-0328">Glycosyltransferase</keyword>
<dbReference type="InterPro" id="IPR017853">
    <property type="entry name" value="GH"/>
</dbReference>
<dbReference type="EMBL" id="CAADFU010000003">
    <property type="protein sequence ID" value="VFK39571.1"/>
    <property type="molecule type" value="Genomic_DNA"/>
</dbReference>
<dbReference type="SUPFAM" id="SSF51445">
    <property type="entry name" value="(Trans)glycosidases"/>
    <property type="match status" value="1"/>
</dbReference>
<dbReference type="PANTHER" id="PTHR38784:SF1">
    <property type="entry name" value="SUCROSE PHOSPHORYLASE"/>
    <property type="match status" value="1"/>
</dbReference>
<dbReference type="PANTHER" id="PTHR38784">
    <property type="entry name" value="SUCROSE PHOSPHORYLASE"/>
    <property type="match status" value="1"/>
</dbReference>
<dbReference type="AlphaFoldDB" id="A0A450YDE4"/>
<dbReference type="Gene3D" id="3.90.400.10">
    <property type="entry name" value="Oligo-1,6-glucosidase, Domain 2"/>
    <property type="match status" value="1"/>
</dbReference>
<gene>
    <name evidence="4" type="ORF">BECKSD772E_GA0070983_100321</name>
    <name evidence="3" type="ORF">BECKSD772F_GA0070984_100353</name>
</gene>
<protein>
    <submittedName>
        <fullName evidence="4">Sucrose phosphorylase</fullName>
    </submittedName>
</protein>
<proteinExistence type="predicted"/>
<accession>A0A450YDE4</accession>
<evidence type="ECO:0000313" key="3">
    <source>
        <dbReference type="EMBL" id="VFK36621.1"/>
    </source>
</evidence>
<dbReference type="Gene3D" id="3.20.20.80">
    <property type="entry name" value="Glycosidases"/>
    <property type="match status" value="1"/>
</dbReference>
<evidence type="ECO:0000313" key="4">
    <source>
        <dbReference type="EMBL" id="VFK39571.1"/>
    </source>
</evidence>